<reference evidence="1 2" key="1">
    <citation type="submission" date="2019-03" db="EMBL/GenBank/DDBJ databases">
        <title>Genomic Encyclopedia of Archaeal and Bacterial Type Strains, Phase II (KMG-II): from individual species to whole genera.</title>
        <authorList>
            <person name="Goeker M."/>
        </authorList>
    </citation>
    <scope>NUCLEOTIDE SEQUENCE [LARGE SCALE GENOMIC DNA]</scope>
    <source>
        <strain evidence="1 2">DSM 22554</strain>
    </source>
</reference>
<dbReference type="Proteomes" id="UP000294616">
    <property type="component" value="Unassembled WGS sequence"/>
</dbReference>
<sequence length="147" mass="16649">MATKDLKEPQHKSLQSLATVIEEKLQEIEALLCLCSMPIDNNRQLKIENDLTTQEKNIFVNKLAVIRKNTLEFAKAYGLTSTESSLKKTLTVKAAFLWEEISGVTFDRLKGYGEIDEGMRQEYESYANSLTDLASDLMHISSNQDNN</sequence>
<keyword evidence="2" id="KW-1185">Reference proteome</keyword>
<organism evidence="1 2">
    <name type="scientific">Albibacterium bauzanense</name>
    <dbReference type="NCBI Taxonomy" id="653929"/>
    <lineage>
        <taxon>Bacteria</taxon>
        <taxon>Pseudomonadati</taxon>
        <taxon>Bacteroidota</taxon>
        <taxon>Sphingobacteriia</taxon>
        <taxon>Sphingobacteriales</taxon>
        <taxon>Sphingobacteriaceae</taxon>
        <taxon>Albibacterium</taxon>
    </lineage>
</organism>
<name>A0A4R1LW22_9SPHI</name>
<accession>A0A4R1LW22</accession>
<comment type="caution">
    <text evidence="1">The sequence shown here is derived from an EMBL/GenBank/DDBJ whole genome shotgun (WGS) entry which is preliminary data.</text>
</comment>
<dbReference type="EMBL" id="SMGO01000002">
    <property type="protein sequence ID" value="TCK83646.1"/>
    <property type="molecule type" value="Genomic_DNA"/>
</dbReference>
<protein>
    <submittedName>
        <fullName evidence="1">Uncharacterized protein</fullName>
    </submittedName>
</protein>
<evidence type="ECO:0000313" key="2">
    <source>
        <dbReference type="Proteomes" id="UP000294616"/>
    </source>
</evidence>
<gene>
    <name evidence="1" type="ORF">C8N28_2251</name>
</gene>
<dbReference type="AlphaFoldDB" id="A0A4R1LW22"/>
<dbReference type="OrthoDB" id="799898at2"/>
<evidence type="ECO:0000313" key="1">
    <source>
        <dbReference type="EMBL" id="TCK83646.1"/>
    </source>
</evidence>
<dbReference type="RefSeq" id="WP_132224804.1">
    <property type="nucleotide sequence ID" value="NZ_SMGO01000002.1"/>
</dbReference>
<proteinExistence type="predicted"/>